<dbReference type="InterPro" id="IPR007404">
    <property type="entry name" value="YdjM-like"/>
</dbReference>
<evidence type="ECO:0008006" key="4">
    <source>
        <dbReference type="Google" id="ProtNLM"/>
    </source>
</evidence>
<dbReference type="Proteomes" id="UP000034107">
    <property type="component" value="Unassembled WGS sequence"/>
</dbReference>
<keyword evidence="1" id="KW-0812">Transmembrane</keyword>
<organism evidence="2 3">
    <name type="scientific">Candidatus Nomurabacteria bacterium GW2011_GWA1_46_11</name>
    <dbReference type="NCBI Taxonomy" id="1618732"/>
    <lineage>
        <taxon>Bacteria</taxon>
        <taxon>Candidatus Nomuraibacteriota</taxon>
    </lineage>
</organism>
<evidence type="ECO:0000256" key="1">
    <source>
        <dbReference type="SAM" id="Phobius"/>
    </source>
</evidence>
<evidence type="ECO:0000313" key="2">
    <source>
        <dbReference type="EMBL" id="KKU22389.1"/>
    </source>
</evidence>
<reference evidence="2 3" key="1">
    <citation type="journal article" date="2015" name="Nature">
        <title>rRNA introns, odd ribosomes, and small enigmatic genomes across a large radiation of phyla.</title>
        <authorList>
            <person name="Brown C.T."/>
            <person name="Hug L.A."/>
            <person name="Thomas B.C."/>
            <person name="Sharon I."/>
            <person name="Castelle C.J."/>
            <person name="Singh A."/>
            <person name="Wilkins M.J."/>
            <person name="Williams K.H."/>
            <person name="Banfield J.F."/>
        </authorList>
    </citation>
    <scope>NUCLEOTIDE SEQUENCE [LARGE SCALE GENOMIC DNA]</scope>
</reference>
<accession>A0A0G1NP00</accession>
<gene>
    <name evidence="2" type="ORF">UX31_C0003G0055</name>
</gene>
<name>A0A0G1NP00_9BACT</name>
<sequence>MTTVTHLTSGLVIAKVVNSFFSQPLQPEHVIVISAAFALLPDVNLLWHRKLKSHHDDFTHYPAAWIAISGILFIASSFLGLLLFVNTMLHLILDTFGFTIGVKLLAPFNKREYSFTNLERDKADWSLKEKCRFLLKNPGRLNMELGINLLFISFLIFF</sequence>
<feature type="transmembrane region" description="Helical" evidence="1">
    <location>
        <begin position="59"/>
        <end position="82"/>
    </location>
</feature>
<dbReference type="EMBL" id="LCLS01000003">
    <property type="protein sequence ID" value="KKU22389.1"/>
    <property type="molecule type" value="Genomic_DNA"/>
</dbReference>
<proteinExistence type="predicted"/>
<keyword evidence="1" id="KW-0472">Membrane</keyword>
<protein>
    <recommendedName>
        <fullName evidence="4">Membrane-bound metal-dependent hydrolase</fullName>
    </recommendedName>
</protein>
<dbReference type="AlphaFoldDB" id="A0A0G1NP00"/>
<keyword evidence="1" id="KW-1133">Transmembrane helix</keyword>
<comment type="caution">
    <text evidence="2">The sequence shown here is derived from an EMBL/GenBank/DDBJ whole genome shotgun (WGS) entry which is preliminary data.</text>
</comment>
<dbReference type="Pfam" id="PF04307">
    <property type="entry name" value="YdjM"/>
    <property type="match status" value="1"/>
</dbReference>
<evidence type="ECO:0000313" key="3">
    <source>
        <dbReference type="Proteomes" id="UP000034107"/>
    </source>
</evidence>